<sequence length="702" mass="77887">MTKVAVIKSIHKCHEENMAKQAARAASGVPINRTTFRVTPIYEFLYSNHVLLIKHPAFCVDISDKVFHQALVLYLSSACWYYPRLDRPILQTSEVYQLITPRPASPSFIVSTATVDVITLAFEISYRASSNHYSQPPQVIVDQNLKCPSPCPHTHHRASGPFRYSLSRASSSSISIRPPHSNQHAFYSISSPPSDTPLPEIKTYPHPPGIRMTSRHFETILRCKSLQSVLIDQAVKTFGKIWRPQDIPSAFLTISRSTIPSGPQEHLTNSLISLSPLPSPGFRKQLGLKHKIGSLRGRYVSLNGTATPVSALSSPILCLRRAFLASVILASKFTQDKCYLNCPWVKLPVLSAREISGSERSLGETLDWRLWVGKIPVQSSLESSTPAGSTAGNRQAVVSYVDGLSQSPSSDISPELLTLLNGVSSGDRTIQMSILINKPMAMYSAPQDPIAADFWPGSDIDLHLPPSPSSTLKSCTLLTQDENPERCEEYRNKPRLLTEDFIHYLNNEGQPESLTPALRFDLRCLLAGVHQQASNPSLVPFTLPSPGGAQIKVQGGQLASTSNYAMYLELPLRIYILFLRSIIIISRRRPLIMVTPCSKQLMSSMRLRSFCSVQFSAAAYYESTSYFLRFPQAGFAVIKHAKQLRVFARNHARVLIITINSALLTDSSLRELTISSGFLSSPFCFRFDLGRRRRMALLTGAS</sequence>
<name>A0AAD5YM64_9AGAR</name>
<dbReference type="Gene3D" id="1.10.472.10">
    <property type="entry name" value="Cyclin-like"/>
    <property type="match status" value="1"/>
</dbReference>
<reference evidence="1" key="1">
    <citation type="submission" date="2022-07" db="EMBL/GenBank/DDBJ databases">
        <title>Genome Sequence of Leucocoprinus birnbaumii.</title>
        <authorList>
            <person name="Buettner E."/>
        </authorList>
    </citation>
    <scope>NUCLEOTIDE SEQUENCE</scope>
    <source>
        <strain evidence="1">VT141</strain>
    </source>
</reference>
<accession>A0AAD5YM64</accession>
<proteinExistence type="predicted"/>
<dbReference type="AlphaFoldDB" id="A0AAD5YM64"/>
<evidence type="ECO:0000313" key="2">
    <source>
        <dbReference type="Proteomes" id="UP001213000"/>
    </source>
</evidence>
<dbReference type="EMBL" id="JANIEX010000854">
    <property type="protein sequence ID" value="KAJ3562563.1"/>
    <property type="molecule type" value="Genomic_DNA"/>
</dbReference>
<keyword evidence="2" id="KW-1185">Reference proteome</keyword>
<protein>
    <submittedName>
        <fullName evidence="1">Uncharacterized protein</fullName>
    </submittedName>
</protein>
<comment type="caution">
    <text evidence="1">The sequence shown here is derived from an EMBL/GenBank/DDBJ whole genome shotgun (WGS) entry which is preliminary data.</text>
</comment>
<evidence type="ECO:0000313" key="1">
    <source>
        <dbReference type="EMBL" id="KAJ3562563.1"/>
    </source>
</evidence>
<organism evidence="1 2">
    <name type="scientific">Leucocoprinus birnbaumii</name>
    <dbReference type="NCBI Taxonomy" id="56174"/>
    <lineage>
        <taxon>Eukaryota</taxon>
        <taxon>Fungi</taxon>
        <taxon>Dikarya</taxon>
        <taxon>Basidiomycota</taxon>
        <taxon>Agaricomycotina</taxon>
        <taxon>Agaricomycetes</taxon>
        <taxon>Agaricomycetidae</taxon>
        <taxon>Agaricales</taxon>
        <taxon>Agaricineae</taxon>
        <taxon>Agaricaceae</taxon>
        <taxon>Leucocoprinus</taxon>
    </lineage>
</organism>
<dbReference type="Proteomes" id="UP001213000">
    <property type="component" value="Unassembled WGS sequence"/>
</dbReference>
<gene>
    <name evidence="1" type="ORF">NP233_g9489</name>
</gene>